<evidence type="ECO:0000256" key="4">
    <source>
        <dbReference type="ARBA" id="ARBA00022679"/>
    </source>
</evidence>
<dbReference type="InterPro" id="IPR011529">
    <property type="entry name" value="Glu_5kinase"/>
</dbReference>
<proteinExistence type="inferred from homology"/>
<keyword evidence="6 8" id="KW-0418">Kinase</keyword>
<dbReference type="InterPro" id="IPR002478">
    <property type="entry name" value="PUA"/>
</dbReference>
<dbReference type="FunFam" id="3.40.1160.10:FF:000018">
    <property type="entry name" value="Glutamate 5-kinase"/>
    <property type="match status" value="1"/>
</dbReference>
<dbReference type="PROSITE" id="PS00902">
    <property type="entry name" value="GLUTAMATE_5_KINASE"/>
    <property type="match status" value="1"/>
</dbReference>
<keyword evidence="1 8" id="KW-0963">Cytoplasm</keyword>
<evidence type="ECO:0000256" key="5">
    <source>
        <dbReference type="ARBA" id="ARBA00022741"/>
    </source>
</evidence>
<dbReference type="InterPro" id="IPR001048">
    <property type="entry name" value="Asp/Glu/Uridylate_kinase"/>
</dbReference>
<comment type="caution">
    <text evidence="10">The sequence shown here is derived from an EMBL/GenBank/DDBJ whole genome shotgun (WGS) entry which is preliminary data.</text>
</comment>
<dbReference type="RefSeq" id="WP_075858146.1">
    <property type="nucleotide sequence ID" value="NZ_BDJK01000003.1"/>
</dbReference>
<dbReference type="SUPFAM" id="SSF53633">
    <property type="entry name" value="Carbamate kinase-like"/>
    <property type="match status" value="1"/>
</dbReference>
<dbReference type="GO" id="GO:0005829">
    <property type="term" value="C:cytosol"/>
    <property type="evidence" value="ECO:0007669"/>
    <property type="project" value="TreeGrafter"/>
</dbReference>
<evidence type="ECO:0000256" key="7">
    <source>
        <dbReference type="ARBA" id="ARBA00022840"/>
    </source>
</evidence>
<dbReference type="SMART" id="SM00359">
    <property type="entry name" value="PUA"/>
    <property type="match status" value="1"/>
</dbReference>
<dbReference type="InterPro" id="IPR036393">
    <property type="entry name" value="AceGlu_kinase-like_sf"/>
</dbReference>
<comment type="pathway">
    <text evidence="8">Amino-acid biosynthesis; L-proline biosynthesis; L-glutamate 5-semialdehyde from L-glutamate: step 1/2.</text>
</comment>
<dbReference type="GO" id="GO:0004349">
    <property type="term" value="F:glutamate 5-kinase activity"/>
    <property type="evidence" value="ECO:0007669"/>
    <property type="project" value="UniProtKB-UniRule"/>
</dbReference>
<protein>
    <recommendedName>
        <fullName evidence="8">Glutamate 5-kinase</fullName>
        <ecNumber evidence="8">2.7.2.11</ecNumber>
    </recommendedName>
    <alternativeName>
        <fullName evidence="8">Gamma-glutamyl kinase</fullName>
        <shortName evidence="8">GK</shortName>
    </alternativeName>
</protein>
<dbReference type="PRINTS" id="PR00474">
    <property type="entry name" value="GLU5KINASE"/>
</dbReference>
<dbReference type="InterPro" id="IPR019797">
    <property type="entry name" value="Glutamate_5-kinase_CS"/>
</dbReference>
<keyword evidence="2 8" id="KW-0028">Amino-acid biosynthesis</keyword>
<dbReference type="OrthoDB" id="9804434at2"/>
<dbReference type="Gene3D" id="2.30.130.10">
    <property type="entry name" value="PUA domain"/>
    <property type="match status" value="1"/>
</dbReference>
<dbReference type="Gene3D" id="3.40.1160.10">
    <property type="entry name" value="Acetylglutamate kinase-like"/>
    <property type="match status" value="1"/>
</dbReference>
<feature type="binding site" evidence="8">
    <location>
        <position position="142"/>
    </location>
    <ligand>
        <name>substrate</name>
    </ligand>
</feature>
<sequence>MREILKNVRRLVVKIGSSSLTHPETGKINLAAMERFVRECADLKNAGFEVIIVSSGAIAAGMGRLALPEKPKNLPEKQACAAVGQGVLMHLYEKFFSEYQVVAAQVLLTGEDLAVRKRFLNAKHTFRALLNYNVVPVVNENDTVAVEEIRFGDNDTLSARVAVLVEADLLVLLSDIDGLYTADPRKNSNARFIPEVLEINEEIEKLAGGSGTAVGTGGMETKIEAAKTAVNAGIPLVIARADYGNLRRILRGEEVGTLFYPKKKKHWKKQWLLSGARVQGSIIVDLGAEEALCSGGKSLLPSGVLGVEGEFPAGAIVVIKNLKGRVIAKGLTNYAAQDILKIKGLHSWEIADVLGHKDYDEIIHRDSLVLVD</sequence>
<dbReference type="SUPFAM" id="SSF88697">
    <property type="entry name" value="PUA domain-like"/>
    <property type="match status" value="1"/>
</dbReference>
<dbReference type="STRING" id="870242.cpu_02080"/>
<dbReference type="UniPathway" id="UPA00098">
    <property type="reaction ID" value="UER00359"/>
</dbReference>
<evidence type="ECO:0000256" key="3">
    <source>
        <dbReference type="ARBA" id="ARBA00022650"/>
    </source>
</evidence>
<dbReference type="InterPro" id="IPR036974">
    <property type="entry name" value="PUA_sf"/>
</dbReference>
<name>A0A1L8CRZ9_9THEO</name>
<keyword evidence="5 8" id="KW-0547">Nucleotide-binding</keyword>
<dbReference type="EMBL" id="BDJK01000003">
    <property type="protein sequence ID" value="GAV21698.1"/>
    <property type="molecule type" value="Genomic_DNA"/>
</dbReference>
<comment type="similarity">
    <text evidence="8">Belongs to the glutamate 5-kinase family.</text>
</comment>
<dbReference type="NCBIfam" id="TIGR01027">
    <property type="entry name" value="proB"/>
    <property type="match status" value="1"/>
</dbReference>
<feature type="binding site" evidence="8">
    <location>
        <begin position="216"/>
        <end position="222"/>
    </location>
    <ligand>
        <name>ATP</name>
        <dbReference type="ChEBI" id="CHEBI:30616"/>
    </ligand>
</feature>
<comment type="subcellular location">
    <subcellularLocation>
        <location evidence="8">Cytoplasm</location>
    </subcellularLocation>
</comment>
<feature type="binding site" evidence="8">
    <location>
        <position position="55"/>
    </location>
    <ligand>
        <name>substrate</name>
    </ligand>
</feature>
<dbReference type="FunFam" id="2.30.130.10:FF:000007">
    <property type="entry name" value="Glutamate 5-kinase"/>
    <property type="match status" value="1"/>
</dbReference>
<accession>A0A1L8CRZ9</accession>
<dbReference type="Pfam" id="PF01472">
    <property type="entry name" value="PUA"/>
    <property type="match status" value="1"/>
</dbReference>
<keyword evidence="4 8" id="KW-0808">Transferase</keyword>
<feature type="binding site" evidence="8">
    <location>
        <begin position="174"/>
        <end position="175"/>
    </location>
    <ligand>
        <name>ATP</name>
        <dbReference type="ChEBI" id="CHEBI:30616"/>
    </ligand>
</feature>
<dbReference type="HAMAP" id="MF_00456">
    <property type="entry name" value="ProB"/>
    <property type="match status" value="1"/>
</dbReference>
<dbReference type="InterPro" id="IPR041739">
    <property type="entry name" value="G5K_ProB"/>
</dbReference>
<feature type="binding site" evidence="8">
    <location>
        <position position="14"/>
    </location>
    <ligand>
        <name>ATP</name>
        <dbReference type="ChEBI" id="CHEBI:30616"/>
    </ligand>
</feature>
<comment type="function">
    <text evidence="8">Catalyzes the transfer of a phosphate group to glutamate to form L-glutamate 5-phosphate.</text>
</comment>
<dbReference type="Proteomes" id="UP000187485">
    <property type="component" value="Unassembled WGS sequence"/>
</dbReference>
<organism evidence="10 11">
    <name type="scientific">Carboxydothermus pertinax</name>
    <dbReference type="NCBI Taxonomy" id="870242"/>
    <lineage>
        <taxon>Bacteria</taxon>
        <taxon>Bacillati</taxon>
        <taxon>Bacillota</taxon>
        <taxon>Clostridia</taxon>
        <taxon>Thermoanaerobacterales</taxon>
        <taxon>Thermoanaerobacteraceae</taxon>
        <taxon>Carboxydothermus</taxon>
    </lineage>
</organism>
<evidence type="ECO:0000259" key="9">
    <source>
        <dbReference type="SMART" id="SM00359"/>
    </source>
</evidence>
<dbReference type="GO" id="GO:0003723">
    <property type="term" value="F:RNA binding"/>
    <property type="evidence" value="ECO:0007669"/>
    <property type="project" value="InterPro"/>
</dbReference>
<dbReference type="PANTHER" id="PTHR43654">
    <property type="entry name" value="GLUTAMATE 5-KINASE"/>
    <property type="match status" value="1"/>
</dbReference>
<dbReference type="CDD" id="cd04242">
    <property type="entry name" value="AAK_G5K_ProB"/>
    <property type="match status" value="1"/>
</dbReference>
<dbReference type="InterPro" id="IPR001057">
    <property type="entry name" value="Glu/AcGlu_kinase"/>
</dbReference>
<reference evidence="11" key="1">
    <citation type="submission" date="2016-12" db="EMBL/GenBank/DDBJ databases">
        <title>Draft Genome Sequences od Carboxydothermus pertinax and islandicus, Hydrogenogenic Carboxydotrophic Bacteria.</title>
        <authorList>
            <person name="Fukuyama Y."/>
            <person name="Ohmae K."/>
            <person name="Yoneda Y."/>
            <person name="Yoshida T."/>
            <person name="Sako Y."/>
        </authorList>
    </citation>
    <scope>NUCLEOTIDE SEQUENCE [LARGE SCALE GENOMIC DNA]</scope>
    <source>
        <strain evidence="11">Ug1</strain>
    </source>
</reference>
<keyword evidence="7 8" id="KW-0067">ATP-binding</keyword>
<evidence type="ECO:0000256" key="6">
    <source>
        <dbReference type="ARBA" id="ARBA00022777"/>
    </source>
</evidence>
<dbReference type="EC" id="2.7.2.11" evidence="8"/>
<feature type="domain" description="PUA" evidence="9">
    <location>
        <begin position="280"/>
        <end position="363"/>
    </location>
</feature>
<dbReference type="PIRSF" id="PIRSF000729">
    <property type="entry name" value="GK"/>
    <property type="match status" value="1"/>
</dbReference>
<dbReference type="CDD" id="cd21157">
    <property type="entry name" value="PUA_G5K"/>
    <property type="match status" value="1"/>
</dbReference>
<dbReference type="PANTHER" id="PTHR43654:SF1">
    <property type="entry name" value="ISOPENTENYL PHOSPHATE KINASE"/>
    <property type="match status" value="1"/>
</dbReference>
<evidence type="ECO:0000313" key="10">
    <source>
        <dbReference type="EMBL" id="GAV21698.1"/>
    </source>
</evidence>
<dbReference type="Pfam" id="PF00696">
    <property type="entry name" value="AA_kinase"/>
    <property type="match status" value="1"/>
</dbReference>
<comment type="catalytic activity">
    <reaction evidence="8">
        <text>L-glutamate + ATP = L-glutamyl 5-phosphate + ADP</text>
        <dbReference type="Rhea" id="RHEA:14877"/>
        <dbReference type="ChEBI" id="CHEBI:29985"/>
        <dbReference type="ChEBI" id="CHEBI:30616"/>
        <dbReference type="ChEBI" id="CHEBI:58274"/>
        <dbReference type="ChEBI" id="CHEBI:456216"/>
        <dbReference type="EC" id="2.7.2.11"/>
    </reaction>
</comment>
<evidence type="ECO:0000256" key="2">
    <source>
        <dbReference type="ARBA" id="ARBA00022605"/>
    </source>
</evidence>
<keyword evidence="11" id="KW-1185">Reference proteome</keyword>
<dbReference type="AlphaFoldDB" id="A0A1L8CRZ9"/>
<evidence type="ECO:0000256" key="8">
    <source>
        <dbReference type="HAMAP-Rule" id="MF_00456"/>
    </source>
</evidence>
<evidence type="ECO:0000256" key="1">
    <source>
        <dbReference type="ARBA" id="ARBA00022490"/>
    </source>
</evidence>
<dbReference type="PROSITE" id="PS50890">
    <property type="entry name" value="PUA"/>
    <property type="match status" value="1"/>
</dbReference>
<dbReference type="GO" id="GO:0055129">
    <property type="term" value="P:L-proline biosynthetic process"/>
    <property type="evidence" value="ECO:0007669"/>
    <property type="project" value="UniProtKB-UniRule"/>
</dbReference>
<dbReference type="GO" id="GO:0005524">
    <property type="term" value="F:ATP binding"/>
    <property type="evidence" value="ECO:0007669"/>
    <property type="project" value="UniProtKB-KW"/>
</dbReference>
<dbReference type="InterPro" id="IPR015947">
    <property type="entry name" value="PUA-like_sf"/>
</dbReference>
<feature type="binding site" evidence="8">
    <location>
        <position position="154"/>
    </location>
    <ligand>
        <name>substrate</name>
    </ligand>
</feature>
<evidence type="ECO:0000313" key="11">
    <source>
        <dbReference type="Proteomes" id="UP000187485"/>
    </source>
</evidence>
<dbReference type="InterPro" id="IPR005715">
    <property type="entry name" value="Glu_5kinase/COase_Synthase"/>
</dbReference>
<keyword evidence="3 8" id="KW-0641">Proline biosynthesis</keyword>
<gene>
    <name evidence="8" type="primary">proB</name>
    <name evidence="10" type="ORF">cpu_02080</name>
</gene>